<dbReference type="Pfam" id="PF00697">
    <property type="entry name" value="PRAI"/>
    <property type="match status" value="1"/>
</dbReference>
<evidence type="ECO:0000256" key="5">
    <source>
        <dbReference type="ARBA" id="ARBA00022605"/>
    </source>
</evidence>
<dbReference type="PANTHER" id="PTHR42894">
    <property type="entry name" value="N-(5'-PHOSPHORIBOSYL)ANTHRANILATE ISOMERASE"/>
    <property type="match status" value="1"/>
</dbReference>
<keyword evidence="7 9" id="KW-0057">Aromatic amino acid biosynthesis</keyword>
<evidence type="ECO:0000256" key="9">
    <source>
        <dbReference type="HAMAP-Rule" id="MF_00135"/>
    </source>
</evidence>
<dbReference type="Gene3D" id="3.20.20.70">
    <property type="entry name" value="Aldolase class I"/>
    <property type="match status" value="1"/>
</dbReference>
<feature type="domain" description="N-(5'phosphoribosyl) anthranilate isomerase (PRAI)" evidence="10">
    <location>
        <begin position="4"/>
        <end position="178"/>
    </location>
</feature>
<keyword evidence="6 9" id="KW-0822">Tryptophan biosynthesis</keyword>
<dbReference type="PANTHER" id="PTHR42894:SF1">
    <property type="entry name" value="N-(5'-PHOSPHORIBOSYL)ANTHRANILATE ISOMERASE"/>
    <property type="match status" value="1"/>
</dbReference>
<accession>A0AAJ6APD0</accession>
<dbReference type="HAMAP" id="MF_00135">
    <property type="entry name" value="PRAI"/>
    <property type="match status" value="1"/>
</dbReference>
<gene>
    <name evidence="9" type="primary">trpF</name>
    <name evidence="11" type="ORF">QDX21_02245</name>
</gene>
<organism evidence="11 12">
    <name type="scientific">Auritidibacter ignavus</name>
    <dbReference type="NCBI Taxonomy" id="678932"/>
    <lineage>
        <taxon>Bacteria</taxon>
        <taxon>Bacillati</taxon>
        <taxon>Actinomycetota</taxon>
        <taxon>Actinomycetes</taxon>
        <taxon>Micrococcales</taxon>
        <taxon>Micrococcaceae</taxon>
        <taxon>Auritidibacter</taxon>
    </lineage>
</organism>
<evidence type="ECO:0000256" key="6">
    <source>
        <dbReference type="ARBA" id="ARBA00022822"/>
    </source>
</evidence>
<keyword evidence="12" id="KW-1185">Reference proteome</keyword>
<protein>
    <recommendedName>
        <fullName evidence="4 9">N-(5'-phosphoribosyl)anthranilate isomerase</fullName>
        <shortName evidence="9">PRAI</shortName>
        <ecNumber evidence="3 9">5.3.1.24</ecNumber>
    </recommendedName>
</protein>
<name>A0AAJ6APD0_9MICC</name>
<dbReference type="InterPro" id="IPR001240">
    <property type="entry name" value="PRAI_dom"/>
</dbReference>
<dbReference type="InterPro" id="IPR011060">
    <property type="entry name" value="RibuloseP-bd_barrel"/>
</dbReference>
<evidence type="ECO:0000256" key="3">
    <source>
        <dbReference type="ARBA" id="ARBA00012572"/>
    </source>
</evidence>
<dbReference type="EMBL" id="CP122566">
    <property type="protein sequence ID" value="WGH93640.1"/>
    <property type="molecule type" value="Genomic_DNA"/>
</dbReference>
<dbReference type="Proteomes" id="UP001224674">
    <property type="component" value="Chromosome"/>
</dbReference>
<dbReference type="RefSeq" id="WP_158278384.1">
    <property type="nucleotide sequence ID" value="NZ_CP122561.1"/>
</dbReference>
<keyword evidence="5 9" id="KW-0028">Amino-acid biosynthesis</keyword>
<evidence type="ECO:0000256" key="7">
    <source>
        <dbReference type="ARBA" id="ARBA00023141"/>
    </source>
</evidence>
<dbReference type="EC" id="5.3.1.24" evidence="3 9"/>
<evidence type="ECO:0000256" key="8">
    <source>
        <dbReference type="ARBA" id="ARBA00023235"/>
    </source>
</evidence>
<comment type="similarity">
    <text evidence="9">Belongs to the TrpF family.</text>
</comment>
<comment type="pathway">
    <text evidence="2 9">Amino-acid biosynthesis; L-tryptophan biosynthesis; L-tryptophan from chorismate: step 3/5.</text>
</comment>
<evidence type="ECO:0000259" key="10">
    <source>
        <dbReference type="Pfam" id="PF00697"/>
    </source>
</evidence>
<reference evidence="11 12" key="1">
    <citation type="submission" date="2023-03" db="EMBL/GenBank/DDBJ databases">
        <title>Complete genome sequences of several Auritidibacter ignavus strains isolated from ear infections.</title>
        <authorList>
            <person name="Baehr T."/>
            <person name="Baumhoegger A.M."/>
        </authorList>
    </citation>
    <scope>NUCLEOTIDE SEQUENCE [LARGE SCALE GENOMIC DNA]</scope>
    <source>
        <strain evidence="11 12">BABAE-6</strain>
    </source>
</reference>
<dbReference type="InterPro" id="IPR044643">
    <property type="entry name" value="TrpF_fam"/>
</dbReference>
<evidence type="ECO:0000256" key="1">
    <source>
        <dbReference type="ARBA" id="ARBA00001164"/>
    </source>
</evidence>
<evidence type="ECO:0000313" key="11">
    <source>
        <dbReference type="EMBL" id="WGH93640.1"/>
    </source>
</evidence>
<sequence length="191" mass="21243">MFIKVCGVTRAEHVEWAAELGYDAVGFMCVRNSPRYVPVEQLADLARVARNRIRTMAVGMTFTEVEQALDLVDAVQLYEYDPRPAHLAVASAEAPTRADAHPNVEYWFYDISHGTGSFTAPPDWMHEARIPVVLAGGLHPENVAEVVRNYHPAGLDVSSGVEKERGVKDRHLMEAFIRRARQAQTTPSSEA</sequence>
<dbReference type="CDD" id="cd00405">
    <property type="entry name" value="PRAI"/>
    <property type="match status" value="1"/>
</dbReference>
<evidence type="ECO:0000313" key="12">
    <source>
        <dbReference type="Proteomes" id="UP001224674"/>
    </source>
</evidence>
<dbReference type="SUPFAM" id="SSF51366">
    <property type="entry name" value="Ribulose-phoshate binding barrel"/>
    <property type="match status" value="1"/>
</dbReference>
<dbReference type="AlphaFoldDB" id="A0AAJ6APD0"/>
<dbReference type="GO" id="GO:0004640">
    <property type="term" value="F:phosphoribosylanthranilate isomerase activity"/>
    <property type="evidence" value="ECO:0007669"/>
    <property type="project" value="UniProtKB-UniRule"/>
</dbReference>
<keyword evidence="8 9" id="KW-0413">Isomerase</keyword>
<dbReference type="GO" id="GO:0000162">
    <property type="term" value="P:L-tryptophan biosynthetic process"/>
    <property type="evidence" value="ECO:0007669"/>
    <property type="project" value="UniProtKB-UniRule"/>
</dbReference>
<evidence type="ECO:0000256" key="4">
    <source>
        <dbReference type="ARBA" id="ARBA00022272"/>
    </source>
</evidence>
<proteinExistence type="inferred from homology"/>
<dbReference type="InterPro" id="IPR013785">
    <property type="entry name" value="Aldolase_TIM"/>
</dbReference>
<dbReference type="GeneID" id="83694871"/>
<evidence type="ECO:0000256" key="2">
    <source>
        <dbReference type="ARBA" id="ARBA00004664"/>
    </source>
</evidence>
<comment type="catalytic activity">
    <reaction evidence="1 9">
        <text>N-(5-phospho-beta-D-ribosyl)anthranilate = 1-(2-carboxyphenylamino)-1-deoxy-D-ribulose 5-phosphate</text>
        <dbReference type="Rhea" id="RHEA:21540"/>
        <dbReference type="ChEBI" id="CHEBI:18277"/>
        <dbReference type="ChEBI" id="CHEBI:58613"/>
        <dbReference type="EC" id="5.3.1.24"/>
    </reaction>
</comment>